<keyword evidence="2" id="KW-1185">Reference proteome</keyword>
<evidence type="ECO:0000313" key="1">
    <source>
        <dbReference type="EMBL" id="MFD1420295.1"/>
    </source>
</evidence>
<dbReference type="EMBL" id="JBHTOJ010000010">
    <property type="protein sequence ID" value="MFD1420295.1"/>
    <property type="molecule type" value="Genomic_DNA"/>
</dbReference>
<dbReference type="Proteomes" id="UP001597188">
    <property type="component" value="Unassembled WGS sequence"/>
</dbReference>
<reference evidence="2" key="1">
    <citation type="journal article" date="2019" name="Int. J. Syst. Evol. Microbiol.">
        <title>The Global Catalogue of Microorganisms (GCM) 10K type strain sequencing project: providing services to taxonomists for standard genome sequencing and annotation.</title>
        <authorList>
            <consortium name="The Broad Institute Genomics Platform"/>
            <consortium name="The Broad Institute Genome Sequencing Center for Infectious Disease"/>
            <person name="Wu L."/>
            <person name="Ma J."/>
        </authorList>
    </citation>
    <scope>NUCLEOTIDE SEQUENCE [LARGE SCALE GENOMIC DNA]</scope>
    <source>
        <strain evidence="2">CCM 8931</strain>
    </source>
</reference>
<evidence type="ECO:0000313" key="2">
    <source>
        <dbReference type="Proteomes" id="UP001597188"/>
    </source>
</evidence>
<name>A0ABW4BZV3_9LACO</name>
<comment type="caution">
    <text evidence="1">The sequence shown here is derived from an EMBL/GenBank/DDBJ whole genome shotgun (WGS) entry which is preliminary data.</text>
</comment>
<organism evidence="1 2">
    <name type="scientific">Lactiplantibacillus songbeiensis</name>
    <dbReference type="NCBI Taxonomy" id="2559920"/>
    <lineage>
        <taxon>Bacteria</taxon>
        <taxon>Bacillati</taxon>
        <taxon>Bacillota</taxon>
        <taxon>Bacilli</taxon>
        <taxon>Lactobacillales</taxon>
        <taxon>Lactobacillaceae</taxon>
        <taxon>Lactiplantibacillus</taxon>
    </lineage>
</organism>
<protein>
    <submittedName>
        <fullName evidence="1">Uncharacterized protein</fullName>
    </submittedName>
</protein>
<dbReference type="RefSeq" id="WP_137634109.1">
    <property type="nucleotide sequence ID" value="NZ_BJDL01000007.1"/>
</dbReference>
<proteinExistence type="predicted"/>
<sequence length="171" mass="19722">MTLVRTVYDPDLPTLLLSLHPENTQAIVAQTKVIEYRHRFFKQPFQAFVYTTGSQGGVNLFMKCDQPIKATVNSLAQIGYRLQNESSKSVNAYFKAQNSGVAIPITEWVQFPLIRLKTLRIRFDNFVTPRSYVFLDQQVRQAQLDYFLQQPILKRGLTDWTAKYADIADLI</sequence>
<accession>A0ABW4BZV3</accession>
<gene>
    <name evidence="1" type="ORF">ACFQ5L_04870</name>
</gene>